<dbReference type="EMBL" id="CAUYUJ010004627">
    <property type="protein sequence ID" value="CAK0810325.1"/>
    <property type="molecule type" value="Genomic_DNA"/>
</dbReference>
<organism evidence="3 4">
    <name type="scientific">Prorocentrum cordatum</name>
    <dbReference type="NCBI Taxonomy" id="2364126"/>
    <lineage>
        <taxon>Eukaryota</taxon>
        <taxon>Sar</taxon>
        <taxon>Alveolata</taxon>
        <taxon>Dinophyceae</taxon>
        <taxon>Prorocentrales</taxon>
        <taxon>Prorocentraceae</taxon>
        <taxon>Prorocentrum</taxon>
    </lineage>
</organism>
<keyword evidence="2" id="KW-0732">Signal</keyword>
<comment type="caution">
    <text evidence="3">The sequence shown here is derived from an EMBL/GenBank/DDBJ whole genome shotgun (WGS) entry which is preliminary data.</text>
</comment>
<protein>
    <recommendedName>
        <fullName evidence="5">Subtilisin</fullName>
    </recommendedName>
</protein>
<proteinExistence type="predicted"/>
<dbReference type="Proteomes" id="UP001189429">
    <property type="component" value="Unassembled WGS sequence"/>
</dbReference>
<reference evidence="3" key="1">
    <citation type="submission" date="2023-10" db="EMBL/GenBank/DDBJ databases">
        <authorList>
            <person name="Chen Y."/>
            <person name="Shah S."/>
            <person name="Dougan E. K."/>
            <person name="Thang M."/>
            <person name="Chan C."/>
        </authorList>
    </citation>
    <scope>NUCLEOTIDE SEQUENCE [LARGE SCALE GENOMIC DNA]</scope>
</reference>
<feature type="non-terminal residue" evidence="3">
    <location>
        <position position="208"/>
    </location>
</feature>
<sequence>MASGLQIVLLLGAAGVGAASAVDSGLQLRGADAEADVEAQSGNWDVLDFEPETTVPARRLSDDGTTAPGEVDGTFEDTTDGAGSGFACTPDDLLESTSCCVSTWRQYCSSLTTGAKSFAMSLDCQFAAFSNVSGSDTSESSAEAMDNCSEAGGSGSEPCAVFDEGGALCQLDSLTHIMHINVQMDATNFRFDARSVAAVSWATAALHA</sequence>
<feature type="region of interest" description="Disordered" evidence="1">
    <location>
        <begin position="54"/>
        <end position="78"/>
    </location>
</feature>
<evidence type="ECO:0000313" key="3">
    <source>
        <dbReference type="EMBL" id="CAK0810325.1"/>
    </source>
</evidence>
<evidence type="ECO:0000313" key="4">
    <source>
        <dbReference type="Proteomes" id="UP001189429"/>
    </source>
</evidence>
<feature type="signal peptide" evidence="2">
    <location>
        <begin position="1"/>
        <end position="21"/>
    </location>
</feature>
<evidence type="ECO:0008006" key="5">
    <source>
        <dbReference type="Google" id="ProtNLM"/>
    </source>
</evidence>
<feature type="chain" id="PRO_5047006750" description="Subtilisin" evidence="2">
    <location>
        <begin position="22"/>
        <end position="208"/>
    </location>
</feature>
<evidence type="ECO:0000256" key="1">
    <source>
        <dbReference type="SAM" id="MobiDB-lite"/>
    </source>
</evidence>
<keyword evidence="4" id="KW-1185">Reference proteome</keyword>
<evidence type="ECO:0000256" key="2">
    <source>
        <dbReference type="SAM" id="SignalP"/>
    </source>
</evidence>
<gene>
    <name evidence="3" type="ORF">PCOR1329_LOCUS15323</name>
</gene>
<accession>A0ABN9QVJ0</accession>
<name>A0ABN9QVJ0_9DINO</name>